<dbReference type="PANTHER" id="PTHR30290">
    <property type="entry name" value="PERIPLASMIC BINDING COMPONENT OF ABC TRANSPORTER"/>
    <property type="match status" value="1"/>
</dbReference>
<evidence type="ECO:0000259" key="5">
    <source>
        <dbReference type="Pfam" id="PF00496"/>
    </source>
</evidence>
<accession>A0A6N9VBP4</accession>
<evidence type="ECO:0000313" key="7">
    <source>
        <dbReference type="Proteomes" id="UP000471648"/>
    </source>
</evidence>
<evidence type="ECO:0000256" key="2">
    <source>
        <dbReference type="ARBA" id="ARBA00005695"/>
    </source>
</evidence>
<dbReference type="GO" id="GO:0043190">
    <property type="term" value="C:ATP-binding cassette (ABC) transporter complex"/>
    <property type="evidence" value="ECO:0007669"/>
    <property type="project" value="InterPro"/>
</dbReference>
<evidence type="ECO:0000256" key="1">
    <source>
        <dbReference type="ARBA" id="ARBA00004196"/>
    </source>
</evidence>
<dbReference type="GO" id="GO:0015833">
    <property type="term" value="P:peptide transport"/>
    <property type="evidence" value="ECO:0007669"/>
    <property type="project" value="TreeGrafter"/>
</dbReference>
<evidence type="ECO:0000313" key="6">
    <source>
        <dbReference type="EMBL" id="NEB68668.1"/>
    </source>
</evidence>
<keyword evidence="4" id="KW-0732">Signal</keyword>
<dbReference type="AlphaFoldDB" id="A0A6N9VBP4"/>
<dbReference type="GO" id="GO:1904680">
    <property type="term" value="F:peptide transmembrane transporter activity"/>
    <property type="evidence" value="ECO:0007669"/>
    <property type="project" value="TreeGrafter"/>
</dbReference>
<dbReference type="Gene3D" id="3.10.105.10">
    <property type="entry name" value="Dipeptide-binding Protein, Domain 3"/>
    <property type="match status" value="1"/>
</dbReference>
<feature type="domain" description="Solute-binding protein family 5" evidence="5">
    <location>
        <begin position="78"/>
        <end position="438"/>
    </location>
</feature>
<dbReference type="RefSeq" id="WP_164357499.1">
    <property type="nucleotide sequence ID" value="NZ_CP108360.1"/>
</dbReference>
<comment type="subcellular location">
    <subcellularLocation>
        <location evidence="1">Cell envelope</location>
    </subcellularLocation>
</comment>
<gene>
    <name evidence="6" type="ORF">G3I39_16660</name>
</gene>
<organism evidence="6 7">
    <name type="scientific">Streptomyces microflavus</name>
    <name type="common">Streptomyces lipmanii</name>
    <dbReference type="NCBI Taxonomy" id="1919"/>
    <lineage>
        <taxon>Bacteria</taxon>
        <taxon>Bacillati</taxon>
        <taxon>Actinomycetota</taxon>
        <taxon>Actinomycetes</taxon>
        <taxon>Kitasatosporales</taxon>
        <taxon>Streptomycetaceae</taxon>
        <taxon>Streptomyces</taxon>
    </lineage>
</organism>
<dbReference type="InterPro" id="IPR030678">
    <property type="entry name" value="Peptide/Ni-bd"/>
</dbReference>
<name>A0A6N9VBP4_STRMI</name>
<dbReference type="Proteomes" id="UP000471648">
    <property type="component" value="Unassembled WGS sequence"/>
</dbReference>
<evidence type="ECO:0000256" key="3">
    <source>
        <dbReference type="ARBA" id="ARBA00022448"/>
    </source>
</evidence>
<dbReference type="Pfam" id="PF00496">
    <property type="entry name" value="SBP_bac_5"/>
    <property type="match status" value="1"/>
</dbReference>
<dbReference type="InterPro" id="IPR000914">
    <property type="entry name" value="SBP_5_dom"/>
</dbReference>
<keyword evidence="3" id="KW-0813">Transport</keyword>
<dbReference type="PIRSF" id="PIRSF002741">
    <property type="entry name" value="MppA"/>
    <property type="match status" value="1"/>
</dbReference>
<comment type="caution">
    <text evidence="6">The sequence shown here is derived from an EMBL/GenBank/DDBJ whole genome shotgun (WGS) entry which is preliminary data.</text>
</comment>
<dbReference type="GO" id="GO:0030313">
    <property type="term" value="C:cell envelope"/>
    <property type="evidence" value="ECO:0007669"/>
    <property type="project" value="UniProtKB-SubCell"/>
</dbReference>
<reference evidence="6 7" key="1">
    <citation type="submission" date="2020-01" db="EMBL/GenBank/DDBJ databases">
        <title>Insect and environment-associated Actinomycetes.</title>
        <authorList>
            <person name="Currrie C."/>
            <person name="Chevrette M."/>
            <person name="Carlson C."/>
            <person name="Stubbendieck R."/>
            <person name="Wendt-Pienkowski E."/>
        </authorList>
    </citation>
    <scope>NUCLEOTIDE SEQUENCE [LARGE SCALE GENOMIC DNA]</scope>
    <source>
        <strain evidence="6 7">SID14438</strain>
    </source>
</reference>
<proteinExistence type="inferred from homology"/>
<dbReference type="EMBL" id="JAAGME010000708">
    <property type="protein sequence ID" value="NEB68668.1"/>
    <property type="molecule type" value="Genomic_DNA"/>
</dbReference>
<sequence>MRSLRIWIPLLCTAVLAAGAGFRFLLPEDGDEERPISVGTTDVVGGLDPAGSYDTGSWALYSNLYQSLLTLRPGSAAPVPDAAESCRFLDPALTTYACTLREGLTFADGRPLTAQDVRYSFERMLGIATDIGPASLFAGLDSVSARGRTVTFGLRDRDATFPLKLATGAGAIVDRTRYPAKGLRPGAAVDGSGPYRLAAYTPGLRALLEPNPRYRGVVGVPRGSVEVRYFEDEEQLAAAWRRGDVEVAHRQLPSQLTSSLDPSEEDVRMTEAVGAEIRTVVFDLRADSPLARRQVRQAIAVLVDRGRLTSRIHHSTVEPLYSLIPRGLTGHTTSFFDRYFRDDDATARARAMLHDAAVRTPVMFTYGHRAGRSFAAEAAELRRQLEATGLFKVRIVSAEWKQFQKGYAGGAYDAYGLGWVPDFPDPDNFTSPLVGRANALHNTYASPRVDRLISLTQRHGDRRKAAGVFREIQDEIAVDVPVLPLWQKKDYVLAGPDVAGSEHLSDGTGVWRLWRLSRM</sequence>
<comment type="similarity">
    <text evidence="2">Belongs to the bacterial solute-binding protein 5 family.</text>
</comment>
<dbReference type="SUPFAM" id="SSF53850">
    <property type="entry name" value="Periplasmic binding protein-like II"/>
    <property type="match status" value="1"/>
</dbReference>
<evidence type="ECO:0000256" key="4">
    <source>
        <dbReference type="ARBA" id="ARBA00022729"/>
    </source>
</evidence>
<dbReference type="Gene3D" id="3.40.190.10">
    <property type="entry name" value="Periplasmic binding protein-like II"/>
    <property type="match status" value="1"/>
</dbReference>
<protein>
    <submittedName>
        <fullName evidence="6">Peptide-binding protein</fullName>
    </submittedName>
</protein>
<dbReference type="PANTHER" id="PTHR30290:SF10">
    <property type="entry name" value="PERIPLASMIC OLIGOPEPTIDE-BINDING PROTEIN-RELATED"/>
    <property type="match status" value="1"/>
</dbReference>
<dbReference type="GO" id="GO:0042597">
    <property type="term" value="C:periplasmic space"/>
    <property type="evidence" value="ECO:0007669"/>
    <property type="project" value="UniProtKB-ARBA"/>
</dbReference>
<dbReference type="InterPro" id="IPR039424">
    <property type="entry name" value="SBP_5"/>
</dbReference>